<dbReference type="Proteomes" id="UP000828941">
    <property type="component" value="Chromosome 1"/>
</dbReference>
<protein>
    <submittedName>
        <fullName evidence="1">Uncharacterized protein</fullName>
    </submittedName>
</protein>
<proteinExistence type="predicted"/>
<sequence>MFSNFSLFASFLCRHLSTATNLPNLSKLPVKHRKLAIREAQKALVDYLHGTRSLPFAYAEYIGRNSLLSLDNLISKVEFSPSSFPKSFKKFLRYHPINEFEFFFESIGIDYNDVPGLLPVKKFFFSEDKSLLDAASALSDFGFPWKMLGMLYRERSSIFRRSALELKSKLGEFIKYGFSYIQVAGICFAFPHVLSEQGQAGTETDALFTDLKTVFLDFGLAGSVELNVDAWYGLCRKIRVFYDLYGGKGKMGELLGRNKNIFIEHSEEEIIQKVVYFRRFSVNKEEVALLLLQGSELLKHDLETPVISVFQLLEHLDLGSEDLKDVSENYPHVLGMNKMVNLPDVLRALNLHEWFFNKIKDGNHQLLLNYITSYPIGDPDKEYLDGLESIRVSRTPAHTFSKLDYLHGLGFGQNAMTLKILSYMHGSRSKIQERFDCMLSLGIEFSKLCRMITISPKILNQNPKALQRKVNYLVQGMGTSLEYLSIFPAYLNFDLEKRIKPRYRFHLWMIEKGLSTRDYSISSLIASSEKLFVNRAFKIHPAAPKHWFEQFARKVS</sequence>
<keyword evidence="2" id="KW-1185">Reference proteome</keyword>
<accession>A0ACB9Q6N3</accession>
<name>A0ACB9Q6N3_BAUVA</name>
<dbReference type="EMBL" id="CM039426">
    <property type="protein sequence ID" value="KAI4356667.1"/>
    <property type="molecule type" value="Genomic_DNA"/>
</dbReference>
<comment type="caution">
    <text evidence="1">The sequence shown here is derived from an EMBL/GenBank/DDBJ whole genome shotgun (WGS) entry which is preliminary data.</text>
</comment>
<evidence type="ECO:0000313" key="2">
    <source>
        <dbReference type="Proteomes" id="UP000828941"/>
    </source>
</evidence>
<organism evidence="1 2">
    <name type="scientific">Bauhinia variegata</name>
    <name type="common">Purple orchid tree</name>
    <name type="synonym">Phanera variegata</name>
    <dbReference type="NCBI Taxonomy" id="167791"/>
    <lineage>
        <taxon>Eukaryota</taxon>
        <taxon>Viridiplantae</taxon>
        <taxon>Streptophyta</taxon>
        <taxon>Embryophyta</taxon>
        <taxon>Tracheophyta</taxon>
        <taxon>Spermatophyta</taxon>
        <taxon>Magnoliopsida</taxon>
        <taxon>eudicotyledons</taxon>
        <taxon>Gunneridae</taxon>
        <taxon>Pentapetalae</taxon>
        <taxon>rosids</taxon>
        <taxon>fabids</taxon>
        <taxon>Fabales</taxon>
        <taxon>Fabaceae</taxon>
        <taxon>Cercidoideae</taxon>
        <taxon>Cercideae</taxon>
        <taxon>Bauhiniinae</taxon>
        <taxon>Bauhinia</taxon>
    </lineage>
</organism>
<gene>
    <name evidence="1" type="ORF">L6164_000671</name>
</gene>
<reference evidence="1 2" key="1">
    <citation type="journal article" date="2022" name="DNA Res.">
        <title>Chromosomal-level genome assembly of the orchid tree Bauhinia variegata (Leguminosae; Cercidoideae) supports the allotetraploid origin hypothesis of Bauhinia.</title>
        <authorList>
            <person name="Zhong Y."/>
            <person name="Chen Y."/>
            <person name="Zheng D."/>
            <person name="Pang J."/>
            <person name="Liu Y."/>
            <person name="Luo S."/>
            <person name="Meng S."/>
            <person name="Qian L."/>
            <person name="Wei D."/>
            <person name="Dai S."/>
            <person name="Zhou R."/>
        </authorList>
    </citation>
    <scope>NUCLEOTIDE SEQUENCE [LARGE SCALE GENOMIC DNA]</scope>
    <source>
        <strain evidence="1">BV-YZ2020</strain>
    </source>
</reference>
<evidence type="ECO:0000313" key="1">
    <source>
        <dbReference type="EMBL" id="KAI4356667.1"/>
    </source>
</evidence>